<proteinExistence type="predicted"/>
<accession>A0A8H3HJV8</accession>
<feature type="compositionally biased region" description="Basic and acidic residues" evidence="1">
    <location>
        <begin position="603"/>
        <end position="612"/>
    </location>
</feature>
<comment type="caution">
    <text evidence="2">The sequence shown here is derived from an EMBL/GenBank/DDBJ whole genome shotgun (WGS) entry which is preliminary data.</text>
</comment>
<sequence length="946" mass="103209">MADIRQDSLVLVSQTRPCAGAISDRVKYVVLLLVVRLHAPVLARFHSRFVLVLLGSWPRCSCLATAYLQTLAKCTRLERFNPELTGMPLTRDPHDDSRSNMQLSAPSWTASSSYATSPRRPFATSDTPSSPASSTASQKFAVKRLLSRPADPASCSRPLTLVSTTATTTAPELQPIKRSNSLGRGFLKRRPSRTQEDAGTTPKARHATLEDEPIPSMPSYIPPDPATTPASAYAQAYAQRTQMAFVADSNLPSSSADREHISPRARPKSRPRAPSEPAEGQAHHPFEGVGAGRVMAVGDPFDETLGLSLTPLALARAGPAPVPKKPADSDSFGRGLTRKVSARFRRRKNSNSGAGIMSDGEGDIPIPSQSRKDKESRAIDRKEWEAGKEDWSREKERVGLRGIGLALGSNTRSPVLSVAQSSSSSPRLVGQDATVRARRKRLSRHLSIEDFRSLVRVEQQKGATFEMWDPTQVGPEADKSVERKRANSISRKERTRRDLAAVQEKEREKQLAATVGRSGVTNPPMARTESQPPLFRKDDLHTIYKEYSPTPSLKGEPTSNRSTIIRSDSMPIDSPKPTSIASPECRKENKIWRLVKKMSTGTLKERRSHQAEKAPPVPPLPNSRRSSVYDYGEEIRADLARFGTSRSSLGREPSSTAGSIHSGPSSLSGHAIVSTPQPQPQPSRHRSASGGRPSLSHEWRPSTTNDSAPSSSPKSSFGRTQSPRTSTSSYVDVSEEVPPLPLGKHILPPNELAQQYIPRERELPSIINNTGVGASPSLPPPKRPRTAQKSRDKLITPLSSPALPSATQPPKRPNVLRRPSRLNDDSLHIPTLSPRPASTASPRSPRSASMYMPSPRPRAQTQVQDQPSPRPRSNSLGTVFTFRELGNTDTRSKLTEQEKVAKFEELLEASEKAGGTLHARLHDRALLSDTISLSGNFDGASVVSEL</sequence>
<feature type="compositionally biased region" description="Basic and acidic residues" evidence="1">
    <location>
        <begin position="535"/>
        <end position="544"/>
    </location>
</feature>
<feature type="region of interest" description="Disordered" evidence="1">
    <location>
        <begin position="469"/>
        <end position="755"/>
    </location>
</feature>
<organism evidence="2 3">
    <name type="scientific">Rhizoctonia solani</name>
    <dbReference type="NCBI Taxonomy" id="456999"/>
    <lineage>
        <taxon>Eukaryota</taxon>
        <taxon>Fungi</taxon>
        <taxon>Dikarya</taxon>
        <taxon>Basidiomycota</taxon>
        <taxon>Agaricomycotina</taxon>
        <taxon>Agaricomycetes</taxon>
        <taxon>Cantharellales</taxon>
        <taxon>Ceratobasidiaceae</taxon>
        <taxon>Rhizoctonia</taxon>
    </lineage>
</organism>
<feature type="compositionally biased region" description="Basic and acidic residues" evidence="1">
    <location>
        <begin position="476"/>
        <end position="510"/>
    </location>
</feature>
<feature type="compositionally biased region" description="Polar residues" evidence="1">
    <location>
        <begin position="717"/>
        <end position="731"/>
    </location>
</feature>
<evidence type="ECO:0000313" key="2">
    <source>
        <dbReference type="EMBL" id="CAE6516224.1"/>
    </source>
</evidence>
<reference evidence="2" key="1">
    <citation type="submission" date="2021-01" db="EMBL/GenBank/DDBJ databases">
        <authorList>
            <person name="Kaushik A."/>
        </authorList>
    </citation>
    <scope>NUCLEOTIDE SEQUENCE</scope>
    <source>
        <strain evidence="2">Type strain: AG8-Rh-89/</strain>
    </source>
</reference>
<feature type="compositionally biased region" description="Polar residues" evidence="1">
    <location>
        <begin position="99"/>
        <end position="116"/>
    </location>
</feature>
<feature type="compositionally biased region" description="Basic and acidic residues" evidence="1">
    <location>
        <begin position="370"/>
        <end position="395"/>
    </location>
</feature>
<feature type="region of interest" description="Disordered" evidence="1">
    <location>
        <begin position="165"/>
        <end position="228"/>
    </location>
</feature>
<feature type="compositionally biased region" description="Polar residues" evidence="1">
    <location>
        <begin position="557"/>
        <end position="566"/>
    </location>
</feature>
<feature type="compositionally biased region" description="Basic residues" evidence="1">
    <location>
        <begin position="336"/>
        <end position="349"/>
    </location>
</feature>
<feature type="compositionally biased region" description="Low complexity" evidence="1">
    <location>
        <begin position="707"/>
        <end position="716"/>
    </location>
</feature>
<name>A0A8H3HJV8_9AGAM</name>
<feature type="compositionally biased region" description="Polar residues" evidence="1">
    <location>
        <begin position="859"/>
        <end position="877"/>
    </location>
</feature>
<feature type="compositionally biased region" description="Low complexity" evidence="1">
    <location>
        <begin position="121"/>
        <end position="137"/>
    </location>
</feature>
<dbReference type="EMBL" id="CAJMWZ010006126">
    <property type="protein sequence ID" value="CAE6516224.1"/>
    <property type="molecule type" value="Genomic_DNA"/>
</dbReference>
<feature type="compositionally biased region" description="Low complexity" evidence="1">
    <location>
        <begin position="834"/>
        <end position="853"/>
    </location>
</feature>
<feature type="region of interest" description="Disordered" evidence="1">
    <location>
        <begin position="250"/>
        <end position="286"/>
    </location>
</feature>
<feature type="region of interest" description="Disordered" evidence="1">
    <location>
        <begin position="317"/>
        <end position="395"/>
    </location>
</feature>
<feature type="region of interest" description="Disordered" evidence="1">
    <location>
        <begin position="84"/>
        <end position="137"/>
    </location>
</feature>
<evidence type="ECO:0000256" key="1">
    <source>
        <dbReference type="SAM" id="MobiDB-lite"/>
    </source>
</evidence>
<protein>
    <submittedName>
        <fullName evidence="2">Uncharacterized protein</fullName>
    </submittedName>
</protein>
<feature type="compositionally biased region" description="Polar residues" evidence="1">
    <location>
        <begin position="644"/>
        <end position="668"/>
    </location>
</feature>
<gene>
    <name evidence="2" type="ORF">RDB_LOCUS112334</name>
</gene>
<evidence type="ECO:0000313" key="3">
    <source>
        <dbReference type="Proteomes" id="UP000663850"/>
    </source>
</evidence>
<dbReference type="AlphaFoldDB" id="A0A8H3HJV8"/>
<dbReference type="Proteomes" id="UP000663850">
    <property type="component" value="Unassembled WGS sequence"/>
</dbReference>
<feature type="region of interest" description="Disordered" evidence="1">
    <location>
        <begin position="767"/>
        <end position="877"/>
    </location>
</feature>